<feature type="domain" description="Transposon Tn7 transposition protein TnsD C-terminal" evidence="2">
    <location>
        <begin position="340"/>
        <end position="474"/>
    </location>
</feature>
<evidence type="ECO:0000313" key="4">
    <source>
        <dbReference type="EMBL" id="SMH66534.1"/>
    </source>
</evidence>
<sequence>MIAFFPEPYPDELLYSICARYHIMSRNHDFRHTVEDLFGCRQACAVYDFPSRLAALCGRLPRGSSHTPASLIRNHTLFPLYQPFLTDYSAGKIAKDMAASDQGGTIHCSIGVMASSIKSPRFLRYCPVCKASDITEFGEPYWHRAHQIANLRVCHKHGSPLSDSDAVISAPVNKHAFIALDYNPVIRTGNPSHDNLERHITVANAVSWILQNNLPTLGFGRIVHAYHRFLKLRGLITCEGHVRQDAFRQAFLNYYGEDFLQEVGCALVNGGRQGWLAAMVRKRRNSAHPLHHLLLIQWLCSTAEVFYRACLQIQPEIVVPNALNLSGIHAKHHQPVSMAADREGPEISKGAALVQNSQLGKRRREWLAIVRRSSGVCRKQLRAANQAAFGWLYRNDHDWLYDHLPAPLSRSKAQDLRVDWNQRDQHFANEVRRSAQEILSEARPKQVTVTAIGTHIGCRTLIQRHLDKMPVTADELRQWVESTEQFQMRRLDIVARRLQSEAVELKSWRLVRVAGLRPGYSPAVAARIQDLVG</sequence>
<dbReference type="Proteomes" id="UP000193925">
    <property type="component" value="Chromosome AFERRI"/>
</dbReference>
<dbReference type="Pfam" id="PF15978">
    <property type="entry name" value="TnsD"/>
    <property type="match status" value="2"/>
</dbReference>
<dbReference type="Pfam" id="PF06527">
    <property type="entry name" value="TniQ"/>
    <property type="match status" value="1"/>
</dbReference>
<organism evidence="3">
    <name type="scientific">Acidithiobacillus ferrivorans</name>
    <dbReference type="NCBI Taxonomy" id="160808"/>
    <lineage>
        <taxon>Bacteria</taxon>
        <taxon>Pseudomonadati</taxon>
        <taxon>Pseudomonadota</taxon>
        <taxon>Acidithiobacillia</taxon>
        <taxon>Acidithiobacillales</taxon>
        <taxon>Acidithiobacillaceae</taxon>
        <taxon>Acidithiobacillus</taxon>
    </lineage>
</organism>
<reference evidence="3" key="1">
    <citation type="submission" date="2014-03" db="EMBL/GenBank/DDBJ databases">
        <authorList>
            <person name="Genoscope - CEA"/>
        </authorList>
    </citation>
    <scope>NUCLEOTIDE SEQUENCE [LARGE SCALE GENOMIC DNA]</scope>
    <source>
        <strain evidence="3">CF27</strain>
    </source>
</reference>
<evidence type="ECO:0000313" key="3">
    <source>
        <dbReference type="EMBL" id="CDQ10700.1"/>
    </source>
</evidence>
<accession>A0A060UQH0</accession>
<dbReference type="InterPro" id="IPR009492">
    <property type="entry name" value="TniQ"/>
</dbReference>
<name>A0A060UQH0_9PROT</name>
<gene>
    <name evidence="4" type="ORF">AFERRI_30266</name>
    <name evidence="3" type="ORF">AFERRI_410013</name>
</gene>
<feature type="domain" description="Transposon Tn7 transposition protein TnsD C-terminal" evidence="2">
    <location>
        <begin position="203"/>
        <end position="309"/>
    </location>
</feature>
<dbReference type="EMBL" id="LT841305">
    <property type="protein sequence ID" value="SMH66534.1"/>
    <property type="molecule type" value="Genomic_DNA"/>
</dbReference>
<reference evidence="4 5" key="3">
    <citation type="submission" date="2017-03" db="EMBL/GenBank/DDBJ databases">
        <authorList>
            <person name="Regsiter A."/>
            <person name="William W."/>
        </authorList>
    </citation>
    <scope>NUCLEOTIDE SEQUENCE [LARGE SCALE GENOMIC DNA]</scope>
    <source>
        <strain evidence="4">PRJEB5721</strain>
    </source>
</reference>
<protein>
    <recommendedName>
        <fullName evidence="6">Transposon Tn7 transposition protein TnsD C-termianl domain-containing protein</fullName>
    </recommendedName>
</protein>
<dbReference type="RefSeq" id="WP_081919466.1">
    <property type="nucleotide sequence ID" value="NZ_CCCS020000036.1"/>
</dbReference>
<evidence type="ECO:0000259" key="2">
    <source>
        <dbReference type="Pfam" id="PF15978"/>
    </source>
</evidence>
<evidence type="ECO:0000259" key="1">
    <source>
        <dbReference type="Pfam" id="PF06527"/>
    </source>
</evidence>
<dbReference type="InterPro" id="IPR032750">
    <property type="entry name" value="TnsD_C"/>
</dbReference>
<dbReference type="AlphaFoldDB" id="A0A060UQH0"/>
<reference evidence="3" key="2">
    <citation type="submission" date="2014-07" db="EMBL/GenBank/DDBJ databases">
        <title>Initial genome analysis of the psychrotolerant acidophile Acidithiobacillus ferrivorans CF27: insights into iron and sulfur oxidation pathways and into biofilm formation.</title>
        <authorList>
            <person name="Talla E."/>
            <person name="Hedrich S."/>
            <person name="Mangenot S."/>
            <person name="Ji B."/>
            <person name="Johnson D.B."/>
            <person name="Barbe V."/>
            <person name="Bonnefoy V."/>
        </authorList>
    </citation>
    <scope>NUCLEOTIDE SEQUENCE [LARGE SCALE GENOMIC DNA]</scope>
    <source>
        <strain evidence="3">CF27</strain>
    </source>
</reference>
<evidence type="ECO:0008006" key="6">
    <source>
        <dbReference type="Google" id="ProtNLM"/>
    </source>
</evidence>
<feature type="domain" description="TniQ" evidence="1">
    <location>
        <begin position="4"/>
        <end position="161"/>
    </location>
</feature>
<keyword evidence="5" id="KW-1185">Reference proteome</keyword>
<evidence type="ECO:0000313" key="5">
    <source>
        <dbReference type="Proteomes" id="UP000193925"/>
    </source>
</evidence>
<proteinExistence type="predicted"/>
<dbReference type="EMBL" id="CCCS020000036">
    <property type="protein sequence ID" value="CDQ10700.1"/>
    <property type="molecule type" value="Genomic_DNA"/>
</dbReference>